<protein>
    <submittedName>
        <fullName evidence="2">ATPase</fullName>
    </submittedName>
</protein>
<evidence type="ECO:0000313" key="3">
    <source>
        <dbReference type="Proteomes" id="UP000215596"/>
    </source>
</evidence>
<gene>
    <name evidence="2" type="ORF">CHH67_11910</name>
</gene>
<evidence type="ECO:0000313" key="2">
    <source>
        <dbReference type="EMBL" id="PAD76618.1"/>
    </source>
</evidence>
<feature type="domain" description="ATPase BadF/BadG/BcrA/BcrD type" evidence="1">
    <location>
        <begin position="5"/>
        <end position="298"/>
    </location>
</feature>
<dbReference type="InterPro" id="IPR002731">
    <property type="entry name" value="ATPase_BadF"/>
</dbReference>
<dbReference type="Pfam" id="PF01869">
    <property type="entry name" value="BcrAD_BadFG"/>
    <property type="match status" value="1"/>
</dbReference>
<dbReference type="InterPro" id="IPR052519">
    <property type="entry name" value="Euk-type_GlcNAc_Kinase"/>
</dbReference>
<name>A0A268EU12_9BACL</name>
<evidence type="ECO:0000259" key="1">
    <source>
        <dbReference type="Pfam" id="PF01869"/>
    </source>
</evidence>
<dbReference type="EMBL" id="NPBY01000036">
    <property type="protein sequence ID" value="PAD76618.1"/>
    <property type="molecule type" value="Genomic_DNA"/>
</dbReference>
<organism evidence="2 3">
    <name type="scientific">Paenibacillus campinasensis</name>
    <dbReference type="NCBI Taxonomy" id="66347"/>
    <lineage>
        <taxon>Bacteria</taxon>
        <taxon>Bacillati</taxon>
        <taxon>Bacillota</taxon>
        <taxon>Bacilli</taxon>
        <taxon>Bacillales</taxon>
        <taxon>Paenibacillaceae</taxon>
        <taxon>Paenibacillus</taxon>
    </lineage>
</organism>
<proteinExistence type="predicted"/>
<dbReference type="Gene3D" id="3.30.420.40">
    <property type="match status" value="2"/>
</dbReference>
<dbReference type="RefSeq" id="WP_095265409.1">
    <property type="nucleotide sequence ID" value="NZ_NPBY01000036.1"/>
</dbReference>
<dbReference type="PANTHER" id="PTHR43190">
    <property type="entry name" value="N-ACETYL-D-GLUCOSAMINE KINASE"/>
    <property type="match status" value="1"/>
</dbReference>
<dbReference type="CDD" id="cd24007">
    <property type="entry name" value="ASKHA_NBD_eukNAGK-like"/>
    <property type="match status" value="1"/>
</dbReference>
<dbReference type="PANTHER" id="PTHR43190:SF3">
    <property type="entry name" value="N-ACETYL-D-GLUCOSAMINE KINASE"/>
    <property type="match status" value="1"/>
</dbReference>
<dbReference type="AlphaFoldDB" id="A0A268EU12"/>
<accession>A0A268EU12</accession>
<dbReference type="Proteomes" id="UP000215596">
    <property type="component" value="Unassembled WGS sequence"/>
</dbReference>
<dbReference type="InterPro" id="IPR043129">
    <property type="entry name" value="ATPase_NBD"/>
</dbReference>
<dbReference type="OrthoDB" id="9772633at2"/>
<reference evidence="2 3" key="1">
    <citation type="submission" date="2017-07" db="EMBL/GenBank/DDBJ databases">
        <title>Isolation and whole genome analysis of endospore-forming bacteria from heroin.</title>
        <authorList>
            <person name="Kalinowski J."/>
            <person name="Ahrens B."/>
            <person name="Al-Dilaimi A."/>
            <person name="Winkler A."/>
            <person name="Wibberg D."/>
            <person name="Schleenbecker U."/>
            <person name="Ruckert C."/>
            <person name="Wolfel R."/>
            <person name="Grass G."/>
        </authorList>
    </citation>
    <scope>NUCLEOTIDE SEQUENCE [LARGE SCALE GENOMIC DNA]</scope>
    <source>
        <strain evidence="2 3">7537-G1</strain>
    </source>
</reference>
<dbReference type="SUPFAM" id="SSF53067">
    <property type="entry name" value="Actin-like ATPase domain"/>
    <property type="match status" value="2"/>
</dbReference>
<sequence length="319" mass="33864">MAYVIGIDGGGTKTAVAIASDQGELIEQFHVGAINYNGGDAETIAASFQEMFDRIKACCGSSGPIQQIVIGAAGISNPQVSIKLEHSVRRQGYEGALRITGDQETALYGAHNAMQGIILIAGTGSICFGVNAKGEKHRSGGFGHLIDDEGSGYSIGRQLLSVLVQAEDGRLSDTVIPAMVYKQLGLHTVQEIIGFVYSKETTKKNIAALAPIMTTACEQGDEQALRIAKRCADSLHELLVPVIEKLGLQDSPIAVAGSVLQQSPFVQEALASKLKETYPSTRLILPMKNAAYGAVLMACKLLRERSTCATRTSWPADGR</sequence>
<comment type="caution">
    <text evidence="2">The sequence shown here is derived from an EMBL/GenBank/DDBJ whole genome shotgun (WGS) entry which is preliminary data.</text>
</comment>